<accession>A0A2P6RTE7</accession>
<comment type="caution">
    <text evidence="1">The sequence shown here is derived from an EMBL/GenBank/DDBJ whole genome shotgun (WGS) entry which is preliminary data.</text>
</comment>
<evidence type="ECO:0000313" key="2">
    <source>
        <dbReference type="Proteomes" id="UP000238479"/>
    </source>
</evidence>
<sequence length="63" mass="7882">MAVGKLMYCMASLSLGLKMKNKKTREWKRNMERKWRDKEMEWMKELVIESERRRCLNREEKEE</sequence>
<organism evidence="1 2">
    <name type="scientific">Rosa chinensis</name>
    <name type="common">China rose</name>
    <dbReference type="NCBI Taxonomy" id="74649"/>
    <lineage>
        <taxon>Eukaryota</taxon>
        <taxon>Viridiplantae</taxon>
        <taxon>Streptophyta</taxon>
        <taxon>Embryophyta</taxon>
        <taxon>Tracheophyta</taxon>
        <taxon>Spermatophyta</taxon>
        <taxon>Magnoliopsida</taxon>
        <taxon>eudicotyledons</taxon>
        <taxon>Gunneridae</taxon>
        <taxon>Pentapetalae</taxon>
        <taxon>rosids</taxon>
        <taxon>fabids</taxon>
        <taxon>Rosales</taxon>
        <taxon>Rosaceae</taxon>
        <taxon>Rosoideae</taxon>
        <taxon>Rosoideae incertae sedis</taxon>
        <taxon>Rosa</taxon>
    </lineage>
</organism>
<reference evidence="1 2" key="1">
    <citation type="journal article" date="2018" name="Nat. Genet.">
        <title>The Rosa genome provides new insights in the design of modern roses.</title>
        <authorList>
            <person name="Bendahmane M."/>
        </authorList>
    </citation>
    <scope>NUCLEOTIDE SEQUENCE [LARGE SCALE GENOMIC DNA]</scope>
    <source>
        <strain evidence="2">cv. Old Blush</strain>
    </source>
</reference>
<name>A0A2P6RTE7_ROSCH</name>
<dbReference type="Gramene" id="PRQ49710">
    <property type="protein sequence ID" value="PRQ49710"/>
    <property type="gene ID" value="RchiOBHm_Chr2g0124951"/>
</dbReference>
<proteinExistence type="predicted"/>
<dbReference type="EMBL" id="PDCK01000040">
    <property type="protein sequence ID" value="PRQ49710.1"/>
    <property type="molecule type" value="Genomic_DNA"/>
</dbReference>
<evidence type="ECO:0000313" key="1">
    <source>
        <dbReference type="EMBL" id="PRQ49710.1"/>
    </source>
</evidence>
<gene>
    <name evidence="1" type="ORF">RchiOBHm_Chr2g0124951</name>
</gene>
<dbReference type="AlphaFoldDB" id="A0A2P6RTE7"/>
<dbReference type="Proteomes" id="UP000238479">
    <property type="component" value="Chromosome 2"/>
</dbReference>
<keyword evidence="2" id="KW-1185">Reference proteome</keyword>
<protein>
    <submittedName>
        <fullName evidence="1">Uncharacterized protein</fullName>
    </submittedName>
</protein>